<comment type="caution">
    <text evidence="1">The sequence shown here is derived from an EMBL/GenBank/DDBJ whole genome shotgun (WGS) entry which is preliminary data.</text>
</comment>
<gene>
    <name evidence="1" type="ORF">GPL26_20900</name>
</gene>
<dbReference type="AlphaFoldDB" id="A0AA41K6Q2"/>
<reference evidence="1" key="1">
    <citation type="journal article" date="2021" name="Gut Microbes">
        <title>A synthetic consortium of 100 gut commensals modulates the composition and function in a colon model of the microbiome of elderly subjects.</title>
        <authorList>
            <person name="Perez M."/>
            <person name="Ntemiri A."/>
            <person name="Tan H."/>
            <person name="Harris H.M.B."/>
            <person name="Roager H.M."/>
            <person name="Ribiere C."/>
            <person name="O'Toole P.W."/>
        </authorList>
    </citation>
    <scope>NUCLEOTIDE SEQUENCE</scope>
    <source>
        <strain evidence="1">MCC335</strain>
    </source>
</reference>
<dbReference type="InterPro" id="IPR010982">
    <property type="entry name" value="Lambda_DNA-bd_dom_sf"/>
</dbReference>
<dbReference type="Proteomes" id="UP000708338">
    <property type="component" value="Unassembled WGS sequence"/>
</dbReference>
<dbReference type="RefSeq" id="WP_117450524.1">
    <property type="nucleotide sequence ID" value="NZ_CABJDD010000002.1"/>
</dbReference>
<evidence type="ECO:0000313" key="1">
    <source>
        <dbReference type="EMBL" id="MBT9812081.1"/>
    </source>
</evidence>
<dbReference type="Gene3D" id="1.10.260.40">
    <property type="entry name" value="lambda repressor-like DNA-binding domains"/>
    <property type="match status" value="1"/>
</dbReference>
<accession>A0AA41K6Q2</accession>
<protein>
    <submittedName>
        <fullName evidence="1">Uncharacterized protein</fullName>
    </submittedName>
</protein>
<organism evidence="1 2">
    <name type="scientific">Enterocloster citroniae</name>
    <dbReference type="NCBI Taxonomy" id="358743"/>
    <lineage>
        <taxon>Bacteria</taxon>
        <taxon>Bacillati</taxon>
        <taxon>Bacillota</taxon>
        <taxon>Clostridia</taxon>
        <taxon>Lachnospirales</taxon>
        <taxon>Lachnospiraceae</taxon>
        <taxon>Enterocloster</taxon>
    </lineage>
</organism>
<name>A0AA41K6Q2_9FIRM</name>
<dbReference type="GO" id="GO:0003677">
    <property type="term" value="F:DNA binding"/>
    <property type="evidence" value="ECO:0007669"/>
    <property type="project" value="InterPro"/>
</dbReference>
<dbReference type="EMBL" id="WQPS01000043">
    <property type="protein sequence ID" value="MBT9812081.1"/>
    <property type="molecule type" value="Genomic_DNA"/>
</dbReference>
<sequence>MTNVVLLNQLIKKSGLKRCWIAEQLGLSYFGFQKKVNNENQFKASEIKKLCELLNIASLKERENIFFAPDVDKMTTIIKKEEA</sequence>
<proteinExistence type="predicted"/>
<evidence type="ECO:0000313" key="2">
    <source>
        <dbReference type="Proteomes" id="UP000708338"/>
    </source>
</evidence>